<evidence type="ECO:0000256" key="2">
    <source>
        <dbReference type="ARBA" id="ARBA00004413"/>
    </source>
</evidence>
<keyword evidence="7 9" id="KW-0472">Membrane</keyword>
<evidence type="ECO:0000256" key="4">
    <source>
        <dbReference type="ARBA" id="ARBA00022737"/>
    </source>
</evidence>
<feature type="transmembrane region" description="Helical" evidence="9">
    <location>
        <begin position="599"/>
        <end position="622"/>
    </location>
</feature>
<feature type="transmembrane region" description="Helical" evidence="9">
    <location>
        <begin position="486"/>
        <end position="509"/>
    </location>
</feature>
<reference evidence="11" key="1">
    <citation type="submission" date="2020-09" db="EMBL/GenBank/DDBJ databases">
        <title>Genome-Enabled Discovery of Anthraquinone Biosynthesis in Senna tora.</title>
        <authorList>
            <person name="Kang S.-H."/>
            <person name="Pandey R.P."/>
            <person name="Lee C.-M."/>
            <person name="Sim J.-S."/>
            <person name="Jeong J.-T."/>
            <person name="Choi B.-S."/>
            <person name="Jung M."/>
            <person name="Ginzburg D."/>
            <person name="Zhao K."/>
            <person name="Won S.Y."/>
            <person name="Oh T.-J."/>
            <person name="Yu Y."/>
            <person name="Kim N.-H."/>
            <person name="Lee O.R."/>
            <person name="Lee T.-H."/>
            <person name="Bashyal P."/>
            <person name="Kim T.-S."/>
            <person name="Lee W.-H."/>
            <person name="Kawkins C."/>
            <person name="Kim C.-K."/>
            <person name="Kim J.S."/>
            <person name="Ahn B.O."/>
            <person name="Rhee S.Y."/>
            <person name="Sohng J.K."/>
        </authorList>
    </citation>
    <scope>NUCLEOTIDE SEQUENCE</scope>
    <source>
        <tissue evidence="11">Leaf</tissue>
    </source>
</reference>
<evidence type="ECO:0000256" key="6">
    <source>
        <dbReference type="ARBA" id="ARBA00023043"/>
    </source>
</evidence>
<dbReference type="GO" id="GO:0005886">
    <property type="term" value="C:plasma membrane"/>
    <property type="evidence" value="ECO:0007669"/>
    <property type="project" value="UniProtKB-SubCell"/>
</dbReference>
<feature type="transmembrane region" description="Helical" evidence="9">
    <location>
        <begin position="529"/>
        <end position="556"/>
    </location>
</feature>
<dbReference type="SMART" id="SM00248">
    <property type="entry name" value="ANK"/>
    <property type="match status" value="9"/>
</dbReference>
<dbReference type="Gene3D" id="1.25.40.20">
    <property type="entry name" value="Ankyrin repeat-containing domain"/>
    <property type="match status" value="3"/>
</dbReference>
<dbReference type="AlphaFoldDB" id="A0A834TJ03"/>
<comment type="caution">
    <text evidence="11">The sequence shown here is derived from an EMBL/GenBank/DDBJ whole genome shotgun (WGS) entry which is preliminary data.</text>
</comment>
<comment type="subcellular location">
    <subcellularLocation>
        <location evidence="2">Cell membrane</location>
        <topology evidence="2">Peripheral membrane protein</topology>
        <orientation evidence="2">Cytoplasmic side</orientation>
    </subcellularLocation>
    <subcellularLocation>
        <location evidence="1">Membrane</location>
        <topology evidence="1">Multi-pass membrane protein</topology>
    </subcellularLocation>
</comment>
<protein>
    <submittedName>
        <fullName evidence="11">Protein ACCELERATED CELL DEATH 6</fullName>
    </submittedName>
</protein>
<keyword evidence="4" id="KW-0677">Repeat</keyword>
<feature type="repeat" description="ANK" evidence="8">
    <location>
        <begin position="354"/>
        <end position="377"/>
    </location>
</feature>
<evidence type="ECO:0000256" key="9">
    <source>
        <dbReference type="SAM" id="Phobius"/>
    </source>
</evidence>
<feature type="transmembrane region" description="Helical" evidence="9">
    <location>
        <begin position="568"/>
        <end position="593"/>
    </location>
</feature>
<sequence>MDDLHIAIEANGANKQIGGRDARREANDANWRQRCNERVERLKTRELRRQDEATLLLHHRLIIEQKIIAEELYEAVQNGDVDSFVMVLEQVCEERKYLGLCGIFDEVTEAGDSMLHLAADCGANKIVELIASHYPHLLTKTNIKGDTPLHVASRARNCDAINTILSHFDTNQMLITRLKNELGDTALHEAVVGKWFEGVSLLLDADRDVAHYLNKSAKSPLYLGVLTGDVQILHLLLETPFPHNQPLPQCHGNSPLHAAILECNPVMLLRILESKEEVMYLKDEDGGNALHYAAYIGYAKGVGILLNKSTLIASERNSKGYFPIHLASKRGHVKVVEEFIKKEWPNAKNMLSLKGQNILHIAAKNGSSNVVDYLLKNTKMGGLMINQKDKNGNTPLHLASRNLCTKVLYSLTRHKEIDVNLTNNQGFTARDIIWFHSKWPATPRETICNAILRNGGAPLKAYYMPHIRPQKTPNTYWNVKDKANTLILVGILIVTVTFAAGFTVPGGVYSSDDPDPHKRGMAVLGDKSLFKIFMVYNTIAMYSSTIGSVLLLWAHFGDHHVALAVSGYALKLLNVALSTMAGTFLAAVCLVVSNSSLLYDVITGLGIFFIFLIFVWCMIGLFPIESKRSKGRDACTDDTSRATTN</sequence>
<dbReference type="Proteomes" id="UP000634136">
    <property type="component" value="Unassembled WGS sequence"/>
</dbReference>
<dbReference type="PANTHER" id="PTHR24186:SF46">
    <property type="entry name" value="PROTEIN ACCELERATED CELL DEATH 6-LIKE"/>
    <property type="match status" value="1"/>
</dbReference>
<keyword evidence="3 9" id="KW-0812">Transmembrane</keyword>
<gene>
    <name evidence="11" type="ORF">G2W53_021142</name>
</gene>
<dbReference type="OrthoDB" id="10040922at2759"/>
<proteinExistence type="predicted"/>
<evidence type="ECO:0000256" key="3">
    <source>
        <dbReference type="ARBA" id="ARBA00022692"/>
    </source>
</evidence>
<dbReference type="EMBL" id="JAAIUW010000007">
    <property type="protein sequence ID" value="KAF7822998.1"/>
    <property type="molecule type" value="Genomic_DNA"/>
</dbReference>
<evidence type="ECO:0000256" key="1">
    <source>
        <dbReference type="ARBA" id="ARBA00004141"/>
    </source>
</evidence>
<evidence type="ECO:0000259" key="10">
    <source>
        <dbReference type="Pfam" id="PF13962"/>
    </source>
</evidence>
<dbReference type="PROSITE" id="PS50297">
    <property type="entry name" value="ANK_REP_REGION"/>
    <property type="match status" value="1"/>
</dbReference>
<accession>A0A834TJ03</accession>
<dbReference type="SUPFAM" id="SSF48403">
    <property type="entry name" value="Ankyrin repeat"/>
    <property type="match status" value="2"/>
</dbReference>
<dbReference type="InterPro" id="IPR036770">
    <property type="entry name" value="Ankyrin_rpt-contain_sf"/>
</dbReference>
<name>A0A834TJ03_9FABA</name>
<evidence type="ECO:0000313" key="12">
    <source>
        <dbReference type="Proteomes" id="UP000634136"/>
    </source>
</evidence>
<dbReference type="InterPro" id="IPR026961">
    <property type="entry name" value="PGG_dom"/>
</dbReference>
<keyword evidence="5 9" id="KW-1133">Transmembrane helix</keyword>
<feature type="domain" description="PGG" evidence="10">
    <location>
        <begin position="479"/>
        <end position="591"/>
    </location>
</feature>
<evidence type="ECO:0000256" key="7">
    <source>
        <dbReference type="ARBA" id="ARBA00023136"/>
    </source>
</evidence>
<evidence type="ECO:0000313" key="11">
    <source>
        <dbReference type="EMBL" id="KAF7822998.1"/>
    </source>
</evidence>
<dbReference type="Pfam" id="PF13962">
    <property type="entry name" value="PGG"/>
    <property type="match status" value="1"/>
</dbReference>
<dbReference type="Pfam" id="PF12796">
    <property type="entry name" value="Ank_2"/>
    <property type="match status" value="2"/>
</dbReference>
<evidence type="ECO:0000256" key="5">
    <source>
        <dbReference type="ARBA" id="ARBA00022989"/>
    </source>
</evidence>
<dbReference type="PROSITE" id="PS50088">
    <property type="entry name" value="ANK_REPEAT"/>
    <property type="match status" value="1"/>
</dbReference>
<keyword evidence="12" id="KW-1185">Reference proteome</keyword>
<dbReference type="PANTHER" id="PTHR24186">
    <property type="entry name" value="PROTEIN PHOSPHATASE 1 REGULATORY SUBUNIT"/>
    <property type="match status" value="1"/>
</dbReference>
<dbReference type="InterPro" id="IPR002110">
    <property type="entry name" value="Ankyrin_rpt"/>
</dbReference>
<organism evidence="11 12">
    <name type="scientific">Senna tora</name>
    <dbReference type="NCBI Taxonomy" id="362788"/>
    <lineage>
        <taxon>Eukaryota</taxon>
        <taxon>Viridiplantae</taxon>
        <taxon>Streptophyta</taxon>
        <taxon>Embryophyta</taxon>
        <taxon>Tracheophyta</taxon>
        <taxon>Spermatophyta</taxon>
        <taxon>Magnoliopsida</taxon>
        <taxon>eudicotyledons</taxon>
        <taxon>Gunneridae</taxon>
        <taxon>Pentapetalae</taxon>
        <taxon>rosids</taxon>
        <taxon>fabids</taxon>
        <taxon>Fabales</taxon>
        <taxon>Fabaceae</taxon>
        <taxon>Caesalpinioideae</taxon>
        <taxon>Cassia clade</taxon>
        <taxon>Senna</taxon>
    </lineage>
</organism>
<evidence type="ECO:0000256" key="8">
    <source>
        <dbReference type="PROSITE-ProRule" id="PRU00023"/>
    </source>
</evidence>
<keyword evidence="6 8" id="KW-0040">ANK repeat</keyword>